<keyword evidence="1" id="KW-0812">Transmembrane</keyword>
<evidence type="ECO:0000256" key="1">
    <source>
        <dbReference type="SAM" id="Phobius"/>
    </source>
</evidence>
<evidence type="ECO:0000313" key="2">
    <source>
        <dbReference type="EMBL" id="QHR91760.1"/>
    </source>
</evidence>
<proteinExistence type="predicted"/>
<reference evidence="2" key="1">
    <citation type="submission" date="2019-03" db="EMBL/GenBank/DDBJ databases">
        <title>Largest Complete Mitochondrial Genome of a Gymnosperm, Sitka Spruce (Picea sitchensis), Indicates Complex Physical Structure.</title>
        <authorList>
            <person name="Jackman S.D."/>
            <person name="Coombe L."/>
            <person name="Warren R."/>
            <person name="Kirk H."/>
            <person name="Trinh E."/>
            <person name="McLeod T."/>
            <person name="Pleasance S."/>
            <person name="Pandoh P."/>
            <person name="Zhao Y."/>
            <person name="Coope R."/>
            <person name="Bousquet J."/>
            <person name="Bohlmann J.C."/>
            <person name="Jones S.J.M."/>
            <person name="Birol I."/>
        </authorList>
    </citation>
    <scope>NUCLEOTIDE SEQUENCE</scope>
    <source>
        <strain evidence="2">Q903</strain>
    </source>
</reference>
<dbReference type="AlphaFoldDB" id="A0A6B9XRI0"/>
<name>A0A6B9XRI0_PICSI</name>
<keyword evidence="2" id="KW-0496">Mitochondrion</keyword>
<keyword evidence="1" id="KW-0472">Membrane</keyword>
<organism evidence="2">
    <name type="scientific">Picea sitchensis</name>
    <name type="common">Sitka spruce</name>
    <name type="synonym">Pinus sitchensis</name>
    <dbReference type="NCBI Taxonomy" id="3332"/>
    <lineage>
        <taxon>Eukaryota</taxon>
        <taxon>Viridiplantae</taxon>
        <taxon>Streptophyta</taxon>
        <taxon>Embryophyta</taxon>
        <taxon>Tracheophyta</taxon>
        <taxon>Spermatophyta</taxon>
        <taxon>Pinopsida</taxon>
        <taxon>Pinidae</taxon>
        <taxon>Conifers I</taxon>
        <taxon>Pinales</taxon>
        <taxon>Pinaceae</taxon>
        <taxon>Picea</taxon>
    </lineage>
</organism>
<gene>
    <name evidence="2" type="primary">orf05828</name>
    <name evidence="2" type="ORF">Q903MT_gene5796</name>
</gene>
<sequence>MDWDFYLRCHLSSFYGGFDSCVLSSGLYRFRDDYYSHGSRTYLSHRGSQLGRGSHFLLLCVHTPAIGIRILAFGLMTLVAGGLLLATYCRFEGIDFLICVCVLFFMICVIDFMRWMKHFMFCGIHLRFRVRDLFFISDSGCHFVFIVLGRVSLLPISTSICAQAYPLFPIVASRTVV</sequence>
<feature type="transmembrane region" description="Helical" evidence="1">
    <location>
        <begin position="94"/>
        <end position="113"/>
    </location>
</feature>
<feature type="transmembrane region" description="Helical" evidence="1">
    <location>
        <begin position="56"/>
        <end position="88"/>
    </location>
</feature>
<accession>A0A6B9XRI0</accession>
<protein>
    <submittedName>
        <fullName evidence="2">Uncharacterized protein</fullName>
    </submittedName>
</protein>
<keyword evidence="1" id="KW-1133">Transmembrane helix</keyword>
<dbReference type="EMBL" id="MK697702">
    <property type="protein sequence ID" value="QHR91760.1"/>
    <property type="molecule type" value="Genomic_DNA"/>
</dbReference>
<geneLocation type="mitochondrion" evidence="2"/>